<dbReference type="Proteomes" id="UP000707138">
    <property type="component" value="Unassembled WGS sequence"/>
</dbReference>
<keyword evidence="4 5" id="KW-0472">Membrane</keyword>
<keyword evidence="2 5" id="KW-0812">Transmembrane</keyword>
<reference evidence="6 7" key="1">
    <citation type="journal article" date="2021" name="Sci. Rep.">
        <title>The distribution of antibiotic resistance genes in chicken gut microbiota commensals.</title>
        <authorList>
            <person name="Juricova H."/>
            <person name="Matiasovicova J."/>
            <person name="Kubasova T."/>
            <person name="Cejkova D."/>
            <person name="Rychlik I."/>
        </authorList>
    </citation>
    <scope>NUCLEOTIDE SEQUENCE [LARGE SCALE GENOMIC DNA]</scope>
    <source>
        <strain evidence="6 7">An537</strain>
    </source>
</reference>
<dbReference type="Pfam" id="PF05105">
    <property type="entry name" value="Phage_holin_4_1"/>
    <property type="match status" value="1"/>
</dbReference>
<evidence type="ECO:0000256" key="1">
    <source>
        <dbReference type="ARBA" id="ARBA00004141"/>
    </source>
</evidence>
<evidence type="ECO:0000256" key="3">
    <source>
        <dbReference type="ARBA" id="ARBA00022989"/>
    </source>
</evidence>
<comment type="subcellular location">
    <subcellularLocation>
        <location evidence="1">Membrane</location>
        <topology evidence="1">Multi-pass membrane protein</topology>
    </subcellularLocation>
</comment>
<organism evidence="6 7">
    <name type="scientific">Veillonella magna</name>
    <dbReference type="NCBI Taxonomy" id="464322"/>
    <lineage>
        <taxon>Bacteria</taxon>
        <taxon>Bacillati</taxon>
        <taxon>Bacillota</taxon>
        <taxon>Negativicutes</taxon>
        <taxon>Veillonellales</taxon>
        <taxon>Veillonellaceae</taxon>
        <taxon>Veillonella</taxon>
    </lineage>
</organism>
<evidence type="ECO:0000313" key="7">
    <source>
        <dbReference type="Proteomes" id="UP000707138"/>
    </source>
</evidence>
<sequence length="63" mass="6835">MVSLCSILATEFNINAIYYVAVGGYISIEILLILENSGKAGIPIPAKLRDTLEQPAEEKIAKK</sequence>
<keyword evidence="7" id="KW-1185">Reference proteome</keyword>
<dbReference type="InterPro" id="IPR006480">
    <property type="entry name" value="Phage_holin_4_1"/>
</dbReference>
<accession>A0ABS2GGM4</accession>
<evidence type="ECO:0000313" key="6">
    <source>
        <dbReference type="EMBL" id="MBM6913301.1"/>
    </source>
</evidence>
<dbReference type="RefSeq" id="WP_205088253.1">
    <property type="nucleotide sequence ID" value="NZ_JACJLA010000016.1"/>
</dbReference>
<evidence type="ECO:0000256" key="4">
    <source>
        <dbReference type="ARBA" id="ARBA00023136"/>
    </source>
</evidence>
<keyword evidence="3 5" id="KW-1133">Transmembrane helix</keyword>
<evidence type="ECO:0000256" key="2">
    <source>
        <dbReference type="ARBA" id="ARBA00022692"/>
    </source>
</evidence>
<feature type="transmembrane region" description="Helical" evidence="5">
    <location>
        <begin position="16"/>
        <end position="34"/>
    </location>
</feature>
<comment type="caution">
    <text evidence="6">The sequence shown here is derived from an EMBL/GenBank/DDBJ whole genome shotgun (WGS) entry which is preliminary data.</text>
</comment>
<dbReference type="EMBL" id="JACJLA010000016">
    <property type="protein sequence ID" value="MBM6913301.1"/>
    <property type="molecule type" value="Genomic_DNA"/>
</dbReference>
<protein>
    <submittedName>
        <fullName evidence="6">Phage holin family protein</fullName>
    </submittedName>
</protein>
<name>A0ABS2GGM4_9FIRM</name>
<gene>
    <name evidence="6" type="ORF">H6A01_08210</name>
</gene>
<evidence type="ECO:0000256" key="5">
    <source>
        <dbReference type="SAM" id="Phobius"/>
    </source>
</evidence>
<proteinExistence type="predicted"/>